<sequence>MPFLILETPTPLDTKYIWTKETKKGAYDYVDDKKLIIDKQEHLVYKILGGTILAFALVMSLITWSFKIHHLVTICVSAPFFIYGFTAPQKLYVYNREQGLITFPSYFYKPDITMPFPKSSVTWFGNGGTSGAMRIELYVSKENAPGGALLLTHHYIHEASEEWSFIVWYMDKNRPLPPGDAFDAYREADFERRKAEGFPPPLFKSQIPTPETTPKQQKEREKYWKDRDYFGKSESVWF</sequence>
<dbReference type="AlphaFoldDB" id="A0A1E5TEP6"/>
<name>A0A1E5TEP6_9FLAO</name>
<evidence type="ECO:0000313" key="3">
    <source>
        <dbReference type="EMBL" id="OEK09839.1"/>
    </source>
</evidence>
<keyword evidence="2" id="KW-0812">Transmembrane</keyword>
<feature type="compositionally biased region" description="Polar residues" evidence="1">
    <location>
        <begin position="206"/>
        <end position="215"/>
    </location>
</feature>
<feature type="region of interest" description="Disordered" evidence="1">
    <location>
        <begin position="196"/>
        <end position="222"/>
    </location>
</feature>
<keyword evidence="2" id="KW-0472">Membrane</keyword>
<gene>
    <name evidence="3" type="ORF">A8C32_10025</name>
</gene>
<feature type="transmembrane region" description="Helical" evidence="2">
    <location>
        <begin position="68"/>
        <end position="86"/>
    </location>
</feature>
<accession>A0A1E5TEP6</accession>
<feature type="transmembrane region" description="Helical" evidence="2">
    <location>
        <begin position="43"/>
        <end position="62"/>
    </location>
</feature>
<reference evidence="3 4" key="1">
    <citation type="submission" date="2016-05" db="EMBL/GenBank/DDBJ databases">
        <title>Draft Genome Sequence of Algibacter sp. Strain SK-16 Isolated from the Surface Water of Aburatsubo Inlet.</title>
        <authorList>
            <person name="Wong S.-K."/>
            <person name="Yoshizawa S."/>
            <person name="Nakajima Y."/>
            <person name="Ogura Y."/>
            <person name="Tetsuya H."/>
            <person name="Hamasaki K."/>
        </authorList>
    </citation>
    <scope>NUCLEOTIDE SEQUENCE [LARGE SCALE GENOMIC DNA]</scope>
    <source>
        <strain evidence="3 4">SK-16</strain>
    </source>
</reference>
<dbReference type="STRING" id="1849968.A8C32_10025"/>
<proteinExistence type="predicted"/>
<evidence type="ECO:0000313" key="4">
    <source>
        <dbReference type="Proteomes" id="UP000095713"/>
    </source>
</evidence>
<dbReference type="EMBL" id="MDJD01000006">
    <property type="protein sequence ID" value="OEK09839.1"/>
    <property type="molecule type" value="Genomic_DNA"/>
</dbReference>
<protein>
    <submittedName>
        <fullName evidence="3">Uncharacterized protein</fullName>
    </submittedName>
</protein>
<dbReference type="Proteomes" id="UP000095713">
    <property type="component" value="Unassembled WGS sequence"/>
</dbReference>
<keyword evidence="4" id="KW-1185">Reference proteome</keyword>
<organism evidence="3 4">
    <name type="scientific">Flavivirga aquatica</name>
    <dbReference type="NCBI Taxonomy" id="1849968"/>
    <lineage>
        <taxon>Bacteria</taxon>
        <taxon>Pseudomonadati</taxon>
        <taxon>Bacteroidota</taxon>
        <taxon>Flavobacteriia</taxon>
        <taxon>Flavobacteriales</taxon>
        <taxon>Flavobacteriaceae</taxon>
        <taxon>Flavivirga</taxon>
    </lineage>
</organism>
<comment type="caution">
    <text evidence="3">The sequence shown here is derived from an EMBL/GenBank/DDBJ whole genome shotgun (WGS) entry which is preliminary data.</text>
</comment>
<evidence type="ECO:0000256" key="1">
    <source>
        <dbReference type="SAM" id="MobiDB-lite"/>
    </source>
</evidence>
<keyword evidence="2" id="KW-1133">Transmembrane helix</keyword>
<evidence type="ECO:0000256" key="2">
    <source>
        <dbReference type="SAM" id="Phobius"/>
    </source>
</evidence>